<reference evidence="2" key="1">
    <citation type="submission" date="2025-08" db="UniProtKB">
        <authorList>
            <consortium name="Ensembl"/>
        </authorList>
    </citation>
    <scope>IDENTIFICATION</scope>
</reference>
<accession>A0A8D0GX33</accession>
<evidence type="ECO:0000256" key="1">
    <source>
        <dbReference type="SAM" id="MobiDB-lite"/>
    </source>
</evidence>
<proteinExistence type="predicted"/>
<dbReference type="OMA" id="EEECLYG"/>
<sequence length="116" mass="13330">MPQPVVSATKQNLPMAVAITVHIAKLNSVHVVEEECLYKSSRNQEPGFIILDQTHHRRLIKMLLEGCGMRKRLRRKKQSYRTNPSSRDQVTYPHQVWTKADLKGSQGKIPLKTVQE</sequence>
<dbReference type="GeneTree" id="ENSGT00910000147876"/>
<dbReference type="Ensembl" id="ENSSPUT00000012742.1">
    <property type="protein sequence ID" value="ENSSPUP00000011948.1"/>
    <property type="gene ID" value="ENSSPUG00000009167.1"/>
</dbReference>
<reference evidence="2" key="2">
    <citation type="submission" date="2025-09" db="UniProtKB">
        <authorList>
            <consortium name="Ensembl"/>
        </authorList>
    </citation>
    <scope>IDENTIFICATION</scope>
</reference>
<dbReference type="AlphaFoldDB" id="A0A8D0GX33"/>
<feature type="compositionally biased region" description="Polar residues" evidence="1">
    <location>
        <begin position="80"/>
        <end position="89"/>
    </location>
</feature>
<organism evidence="2 3">
    <name type="scientific">Sphenodon punctatus</name>
    <name type="common">Tuatara</name>
    <name type="synonym">Hatteria punctata</name>
    <dbReference type="NCBI Taxonomy" id="8508"/>
    <lineage>
        <taxon>Eukaryota</taxon>
        <taxon>Metazoa</taxon>
        <taxon>Chordata</taxon>
        <taxon>Craniata</taxon>
        <taxon>Vertebrata</taxon>
        <taxon>Euteleostomi</taxon>
        <taxon>Lepidosauria</taxon>
        <taxon>Sphenodontia</taxon>
        <taxon>Sphenodontidae</taxon>
        <taxon>Sphenodon</taxon>
    </lineage>
</organism>
<name>A0A8D0GX33_SPHPU</name>
<feature type="region of interest" description="Disordered" evidence="1">
    <location>
        <begin position="73"/>
        <end position="94"/>
    </location>
</feature>
<dbReference type="Proteomes" id="UP000694392">
    <property type="component" value="Unplaced"/>
</dbReference>
<protein>
    <submittedName>
        <fullName evidence="2">Uncharacterized protein</fullName>
    </submittedName>
</protein>
<evidence type="ECO:0000313" key="2">
    <source>
        <dbReference type="Ensembl" id="ENSSPUP00000011948.1"/>
    </source>
</evidence>
<keyword evidence="3" id="KW-1185">Reference proteome</keyword>
<evidence type="ECO:0000313" key="3">
    <source>
        <dbReference type="Proteomes" id="UP000694392"/>
    </source>
</evidence>